<feature type="region of interest" description="Disordered" evidence="1">
    <location>
        <begin position="148"/>
        <end position="167"/>
    </location>
</feature>
<sequence>MNGVELFLLGRTLMKIGEQAMPQVEAGTPGPTRSLLVVLGDLVSHPGTTVGEIATRTGLPQSQVSTAVARLEQAGSVDTEPDPADRRRRLIRPAAQPSARVAEVRAATVDDALTAALAGPDGTAPDAAVVHEVTQALGLLARRLTPSIAARARDVDTGRPSRTGTTP</sequence>
<dbReference type="InterPro" id="IPR039422">
    <property type="entry name" value="MarR/SlyA-like"/>
</dbReference>
<dbReference type="PANTHER" id="PTHR33164">
    <property type="entry name" value="TRANSCRIPTIONAL REGULATOR, MARR FAMILY"/>
    <property type="match status" value="1"/>
</dbReference>
<gene>
    <name evidence="3" type="ORF">FHS34_002370</name>
</gene>
<accession>A0A7W9PS63</accession>
<dbReference type="GO" id="GO:0003700">
    <property type="term" value="F:DNA-binding transcription factor activity"/>
    <property type="evidence" value="ECO:0007669"/>
    <property type="project" value="InterPro"/>
</dbReference>
<dbReference type="SUPFAM" id="SSF46785">
    <property type="entry name" value="Winged helix' DNA-binding domain"/>
    <property type="match status" value="1"/>
</dbReference>
<dbReference type="GO" id="GO:0006950">
    <property type="term" value="P:response to stress"/>
    <property type="evidence" value="ECO:0007669"/>
    <property type="project" value="TreeGrafter"/>
</dbReference>
<dbReference type="SMART" id="SM00347">
    <property type="entry name" value="HTH_MARR"/>
    <property type="match status" value="1"/>
</dbReference>
<organism evidence="3 4">
    <name type="scientific">Streptomyces echinatus</name>
    <dbReference type="NCBI Taxonomy" id="67293"/>
    <lineage>
        <taxon>Bacteria</taxon>
        <taxon>Bacillati</taxon>
        <taxon>Actinomycetota</taxon>
        <taxon>Actinomycetes</taxon>
        <taxon>Kitasatosporales</taxon>
        <taxon>Streptomycetaceae</taxon>
        <taxon>Streptomyces</taxon>
    </lineage>
</organism>
<dbReference type="PANTHER" id="PTHR33164:SF43">
    <property type="entry name" value="HTH-TYPE TRANSCRIPTIONAL REPRESSOR YETL"/>
    <property type="match status" value="1"/>
</dbReference>
<dbReference type="InterPro" id="IPR000835">
    <property type="entry name" value="HTH_MarR-typ"/>
</dbReference>
<evidence type="ECO:0000313" key="3">
    <source>
        <dbReference type="EMBL" id="MBB5926914.1"/>
    </source>
</evidence>
<evidence type="ECO:0000256" key="1">
    <source>
        <dbReference type="SAM" id="MobiDB-lite"/>
    </source>
</evidence>
<dbReference type="CDD" id="cd00090">
    <property type="entry name" value="HTH_ARSR"/>
    <property type="match status" value="1"/>
</dbReference>
<reference evidence="3 4" key="1">
    <citation type="submission" date="2020-08" db="EMBL/GenBank/DDBJ databases">
        <title>Genomic Encyclopedia of Type Strains, Phase III (KMG-III): the genomes of soil and plant-associated and newly described type strains.</title>
        <authorList>
            <person name="Whitman W."/>
        </authorList>
    </citation>
    <scope>NUCLEOTIDE SEQUENCE [LARGE SCALE GENOMIC DNA]</scope>
    <source>
        <strain evidence="3 4">CECT 3313</strain>
    </source>
</reference>
<dbReference type="AlphaFoldDB" id="A0A7W9PS63"/>
<dbReference type="InterPro" id="IPR036388">
    <property type="entry name" value="WH-like_DNA-bd_sf"/>
</dbReference>
<proteinExistence type="predicted"/>
<dbReference type="InterPro" id="IPR011991">
    <property type="entry name" value="ArsR-like_HTH"/>
</dbReference>
<name>A0A7W9PS63_9ACTN</name>
<dbReference type="RefSeq" id="WP_184963920.1">
    <property type="nucleotide sequence ID" value="NZ_BAAAWF010000008.1"/>
</dbReference>
<dbReference type="Proteomes" id="UP000585836">
    <property type="component" value="Unassembled WGS sequence"/>
</dbReference>
<dbReference type="Gene3D" id="1.10.10.10">
    <property type="entry name" value="Winged helix-like DNA-binding domain superfamily/Winged helix DNA-binding domain"/>
    <property type="match status" value="1"/>
</dbReference>
<keyword evidence="3" id="KW-0238">DNA-binding</keyword>
<dbReference type="EMBL" id="JACHJK010000003">
    <property type="protein sequence ID" value="MBB5926914.1"/>
    <property type="molecule type" value="Genomic_DNA"/>
</dbReference>
<dbReference type="GO" id="GO:0003677">
    <property type="term" value="F:DNA binding"/>
    <property type="evidence" value="ECO:0007669"/>
    <property type="project" value="UniProtKB-KW"/>
</dbReference>
<comment type="caution">
    <text evidence="3">The sequence shown here is derived from an EMBL/GenBank/DDBJ whole genome shotgun (WGS) entry which is preliminary data.</text>
</comment>
<protein>
    <submittedName>
        <fullName evidence="3">DNA-binding MarR family transcriptional regulator</fullName>
    </submittedName>
</protein>
<feature type="domain" description="HTH marR-type" evidence="2">
    <location>
        <begin position="24"/>
        <end position="122"/>
    </location>
</feature>
<dbReference type="Pfam" id="PF12802">
    <property type="entry name" value="MarR_2"/>
    <property type="match status" value="1"/>
</dbReference>
<evidence type="ECO:0000313" key="4">
    <source>
        <dbReference type="Proteomes" id="UP000585836"/>
    </source>
</evidence>
<evidence type="ECO:0000259" key="2">
    <source>
        <dbReference type="SMART" id="SM00347"/>
    </source>
</evidence>
<keyword evidence="4" id="KW-1185">Reference proteome</keyword>
<dbReference type="InterPro" id="IPR036390">
    <property type="entry name" value="WH_DNA-bd_sf"/>
</dbReference>